<dbReference type="Pfam" id="PF00805">
    <property type="entry name" value="Pentapeptide"/>
    <property type="match status" value="1"/>
</dbReference>
<evidence type="ECO:0000313" key="2">
    <source>
        <dbReference type="Proteomes" id="UP000005050"/>
    </source>
</evidence>
<gene>
    <name evidence="1" type="ORF">CKS_3890</name>
</gene>
<dbReference type="EMBL" id="AHIE01000006">
    <property type="protein sequence ID" value="EHU01462.1"/>
    <property type="molecule type" value="Genomic_DNA"/>
</dbReference>
<dbReference type="SUPFAM" id="SSF141571">
    <property type="entry name" value="Pentapeptide repeat-like"/>
    <property type="match status" value="1"/>
</dbReference>
<proteinExistence type="predicted"/>
<accession>H3RB16</accession>
<dbReference type="AlphaFoldDB" id="H3RB16"/>
<dbReference type="Gene3D" id="2.160.20.80">
    <property type="entry name" value="E3 ubiquitin-protein ligase SopA"/>
    <property type="match status" value="1"/>
</dbReference>
<dbReference type="Proteomes" id="UP000005050">
    <property type="component" value="Unassembled WGS sequence"/>
</dbReference>
<sequence>MNVNKSATNCNVKNLIQSFNSITCPSNDSASPVLNNVSTIKNTPCTLTLMPAKNNSMEQRACLLKESVLPKECTTQSIGNKKLLGGIDILSETYRKCSIHPDDIKSLALTCRDLNNYIVNSEKEKIIRGKVTHNTAAAIAACKELKAYSIGLSDVKLFGLIKDPSSRRGNLQVNGENISSLYQIAGSDHNSRTLEMFTGAGILHKDILIEEFDTVNEDVLTKKIINNHIDALDIWEKDESSIMEIERSVHEAFSTLKSDSFITEWLRCGYSTKEEHRNCISILGEYINFQHSDLSGKSLRYIDFDNIDLTGSSFDDCDIYKCNFSDAVLDGVTMNNTSIEDCNGYRDADGFVARQLIELGVEGINLSDYSSDED</sequence>
<comment type="caution">
    <text evidence="1">The sequence shown here is derived from an EMBL/GenBank/DDBJ whole genome shotgun (WGS) entry which is preliminary data.</text>
</comment>
<name>H3RB16_PANSE</name>
<dbReference type="PATRIC" id="fig|660596.6.peg.1153"/>
<evidence type="ECO:0000313" key="1">
    <source>
        <dbReference type="EMBL" id="EHU01462.1"/>
    </source>
</evidence>
<evidence type="ECO:0008006" key="3">
    <source>
        <dbReference type="Google" id="ProtNLM"/>
    </source>
</evidence>
<organism evidence="1 2">
    <name type="scientific">Pantoea stewartii subsp. stewartii DC283</name>
    <dbReference type="NCBI Taxonomy" id="660596"/>
    <lineage>
        <taxon>Bacteria</taxon>
        <taxon>Pseudomonadati</taxon>
        <taxon>Pseudomonadota</taxon>
        <taxon>Gammaproteobacteria</taxon>
        <taxon>Enterobacterales</taxon>
        <taxon>Erwiniaceae</taxon>
        <taxon>Pantoea</taxon>
    </lineage>
</organism>
<dbReference type="RefSeq" id="WP_006118540.1">
    <property type="nucleotide sequence ID" value="NZ_AHIE01000006.1"/>
</dbReference>
<dbReference type="InterPro" id="IPR001646">
    <property type="entry name" value="5peptide_repeat"/>
</dbReference>
<dbReference type="OrthoDB" id="5614697at2"/>
<reference evidence="1 2" key="1">
    <citation type="journal article" date="2012" name="Mol. Microbiol.">
        <title>The genetic and structural basis of two distinct terminal side branch residues in stewartan and amylovoran exopolysaccharides and their potential role in host adaptation.</title>
        <authorList>
            <person name="Wang X."/>
            <person name="Yang F."/>
            <person name="von Bodman S.B."/>
        </authorList>
    </citation>
    <scope>NUCLEOTIDE SEQUENCE [LARGE SCALE GENOMIC DNA]</scope>
    <source>
        <strain evidence="1 2">DC283</strain>
    </source>
</reference>
<protein>
    <recommendedName>
        <fullName evidence="3">Pentapeptide repeat-containing protein</fullName>
    </recommendedName>
</protein>